<reference evidence="1" key="2">
    <citation type="journal article" date="2020" name="Nat. Commun.">
        <title>Large-scale genome sequencing of mycorrhizal fungi provides insights into the early evolution of symbiotic traits.</title>
        <authorList>
            <person name="Miyauchi S."/>
            <person name="Kiss E."/>
            <person name="Kuo A."/>
            <person name="Drula E."/>
            <person name="Kohler A."/>
            <person name="Sanchez-Garcia M."/>
            <person name="Morin E."/>
            <person name="Andreopoulos B."/>
            <person name="Barry K.W."/>
            <person name="Bonito G."/>
            <person name="Buee M."/>
            <person name="Carver A."/>
            <person name="Chen C."/>
            <person name="Cichocki N."/>
            <person name="Clum A."/>
            <person name="Culley D."/>
            <person name="Crous P.W."/>
            <person name="Fauchery L."/>
            <person name="Girlanda M."/>
            <person name="Hayes R.D."/>
            <person name="Keri Z."/>
            <person name="LaButti K."/>
            <person name="Lipzen A."/>
            <person name="Lombard V."/>
            <person name="Magnuson J."/>
            <person name="Maillard F."/>
            <person name="Murat C."/>
            <person name="Nolan M."/>
            <person name="Ohm R.A."/>
            <person name="Pangilinan J."/>
            <person name="Pereira M.F."/>
            <person name="Perotto S."/>
            <person name="Peter M."/>
            <person name="Pfister S."/>
            <person name="Riley R."/>
            <person name="Sitrit Y."/>
            <person name="Stielow J.B."/>
            <person name="Szollosi G."/>
            <person name="Zifcakova L."/>
            <person name="Stursova M."/>
            <person name="Spatafora J.W."/>
            <person name="Tedersoo L."/>
            <person name="Vaario L.M."/>
            <person name="Yamada A."/>
            <person name="Yan M."/>
            <person name="Wang P."/>
            <person name="Xu J."/>
            <person name="Bruns T."/>
            <person name="Baldrian P."/>
            <person name="Vilgalys R."/>
            <person name="Dunand C."/>
            <person name="Henrissat B."/>
            <person name="Grigoriev I.V."/>
            <person name="Hibbett D."/>
            <person name="Nagy L.G."/>
            <person name="Martin F.M."/>
        </authorList>
    </citation>
    <scope>NUCLEOTIDE SEQUENCE</scope>
    <source>
        <strain evidence="1">P2</strain>
    </source>
</reference>
<evidence type="ECO:0000313" key="2">
    <source>
        <dbReference type="Proteomes" id="UP000886501"/>
    </source>
</evidence>
<proteinExistence type="predicted"/>
<sequence length="147" mass="16300">MCGARKTKVGNGWYEVGGLWHFRAFHDLIVLSSTAPGPEGGVINILQSAVPARKGGTINGSEPRDFRWVKASHLKVDTKRMEMEAMTSEGCEPLGCDTGGSLARYLAQAKDFQLGHDSCQVGDGEFDDEFFQLREWKERAIVWPPWA</sequence>
<dbReference type="Proteomes" id="UP000886501">
    <property type="component" value="Unassembled WGS sequence"/>
</dbReference>
<dbReference type="EMBL" id="MU119083">
    <property type="protein sequence ID" value="KAF9641849.1"/>
    <property type="molecule type" value="Genomic_DNA"/>
</dbReference>
<comment type="caution">
    <text evidence="1">The sequence shown here is derived from an EMBL/GenBank/DDBJ whole genome shotgun (WGS) entry which is preliminary data.</text>
</comment>
<gene>
    <name evidence="1" type="ORF">BDM02DRAFT_3133526</name>
</gene>
<reference evidence="1" key="1">
    <citation type="submission" date="2019-10" db="EMBL/GenBank/DDBJ databases">
        <authorList>
            <consortium name="DOE Joint Genome Institute"/>
            <person name="Kuo A."/>
            <person name="Miyauchi S."/>
            <person name="Kiss E."/>
            <person name="Drula E."/>
            <person name="Kohler A."/>
            <person name="Sanchez-Garcia M."/>
            <person name="Andreopoulos B."/>
            <person name="Barry K.W."/>
            <person name="Bonito G."/>
            <person name="Buee M."/>
            <person name="Carver A."/>
            <person name="Chen C."/>
            <person name="Cichocki N."/>
            <person name="Clum A."/>
            <person name="Culley D."/>
            <person name="Crous P.W."/>
            <person name="Fauchery L."/>
            <person name="Girlanda M."/>
            <person name="Hayes R."/>
            <person name="Keri Z."/>
            <person name="Labutti K."/>
            <person name="Lipzen A."/>
            <person name="Lombard V."/>
            <person name="Magnuson J."/>
            <person name="Maillard F."/>
            <person name="Morin E."/>
            <person name="Murat C."/>
            <person name="Nolan M."/>
            <person name="Ohm R."/>
            <person name="Pangilinan J."/>
            <person name="Pereira M."/>
            <person name="Perotto S."/>
            <person name="Peter M."/>
            <person name="Riley R."/>
            <person name="Sitrit Y."/>
            <person name="Stielow B."/>
            <person name="Szollosi G."/>
            <person name="Zifcakova L."/>
            <person name="Stursova M."/>
            <person name="Spatafora J.W."/>
            <person name="Tedersoo L."/>
            <person name="Vaario L.-M."/>
            <person name="Yamada A."/>
            <person name="Yan M."/>
            <person name="Wang P."/>
            <person name="Xu J."/>
            <person name="Bruns T."/>
            <person name="Baldrian P."/>
            <person name="Vilgalys R."/>
            <person name="Henrissat B."/>
            <person name="Grigoriev I.V."/>
            <person name="Hibbett D."/>
            <person name="Nagy L.G."/>
            <person name="Martin F.M."/>
        </authorList>
    </citation>
    <scope>NUCLEOTIDE SEQUENCE</scope>
    <source>
        <strain evidence="1">P2</strain>
    </source>
</reference>
<name>A0ACB6YX59_THEGA</name>
<organism evidence="1 2">
    <name type="scientific">Thelephora ganbajun</name>
    <name type="common">Ganba fungus</name>
    <dbReference type="NCBI Taxonomy" id="370292"/>
    <lineage>
        <taxon>Eukaryota</taxon>
        <taxon>Fungi</taxon>
        <taxon>Dikarya</taxon>
        <taxon>Basidiomycota</taxon>
        <taxon>Agaricomycotina</taxon>
        <taxon>Agaricomycetes</taxon>
        <taxon>Thelephorales</taxon>
        <taxon>Thelephoraceae</taxon>
        <taxon>Thelephora</taxon>
    </lineage>
</organism>
<accession>A0ACB6YX59</accession>
<protein>
    <submittedName>
        <fullName evidence="1">Uncharacterized protein</fullName>
    </submittedName>
</protein>
<keyword evidence="2" id="KW-1185">Reference proteome</keyword>
<evidence type="ECO:0000313" key="1">
    <source>
        <dbReference type="EMBL" id="KAF9641849.1"/>
    </source>
</evidence>